<dbReference type="EMBL" id="VDMD01000002">
    <property type="protein sequence ID" value="TRM67594.1"/>
    <property type="molecule type" value="Genomic_DNA"/>
</dbReference>
<protein>
    <recommendedName>
        <fullName evidence="2">ATPase AAA-type core domain-containing protein</fullName>
    </recommendedName>
</protein>
<feature type="compositionally biased region" description="Basic residues" evidence="1">
    <location>
        <begin position="336"/>
        <end position="356"/>
    </location>
</feature>
<organism evidence="3 4">
    <name type="scientific">Schizophyllum amplum</name>
    <dbReference type="NCBI Taxonomy" id="97359"/>
    <lineage>
        <taxon>Eukaryota</taxon>
        <taxon>Fungi</taxon>
        <taxon>Dikarya</taxon>
        <taxon>Basidiomycota</taxon>
        <taxon>Agaricomycotina</taxon>
        <taxon>Agaricomycetes</taxon>
        <taxon>Agaricomycetidae</taxon>
        <taxon>Agaricales</taxon>
        <taxon>Schizophyllaceae</taxon>
        <taxon>Schizophyllum</taxon>
    </lineage>
</organism>
<dbReference type="GO" id="GO:0016887">
    <property type="term" value="F:ATP hydrolysis activity"/>
    <property type="evidence" value="ECO:0007669"/>
    <property type="project" value="InterPro"/>
</dbReference>
<dbReference type="InterPro" id="IPR003959">
    <property type="entry name" value="ATPase_AAA_core"/>
</dbReference>
<name>A0A550CS36_9AGAR</name>
<dbReference type="GO" id="GO:0003677">
    <property type="term" value="F:DNA binding"/>
    <property type="evidence" value="ECO:0007669"/>
    <property type="project" value="TreeGrafter"/>
</dbReference>
<dbReference type="PANTHER" id="PTHR23389:SF21">
    <property type="entry name" value="ATPASE FAMILY AAA DOMAIN-CONTAINING PROTEIN 5"/>
    <property type="match status" value="1"/>
</dbReference>
<feature type="region of interest" description="Disordered" evidence="1">
    <location>
        <begin position="327"/>
        <end position="423"/>
    </location>
</feature>
<dbReference type="OrthoDB" id="9996895at2759"/>
<feature type="compositionally biased region" description="Acidic residues" evidence="1">
    <location>
        <begin position="373"/>
        <end position="394"/>
    </location>
</feature>
<feature type="compositionally biased region" description="Polar residues" evidence="1">
    <location>
        <begin position="631"/>
        <end position="640"/>
    </location>
</feature>
<gene>
    <name evidence="3" type="ORF">BD626DRAFT_449543</name>
</gene>
<accession>A0A550CS36</accession>
<dbReference type="InterPro" id="IPR027417">
    <property type="entry name" value="P-loop_NTPase"/>
</dbReference>
<dbReference type="Pfam" id="PF00004">
    <property type="entry name" value="AAA"/>
    <property type="match status" value="1"/>
</dbReference>
<feature type="compositionally biased region" description="Pro residues" evidence="1">
    <location>
        <begin position="84"/>
        <end position="99"/>
    </location>
</feature>
<evidence type="ECO:0000256" key="1">
    <source>
        <dbReference type="SAM" id="MobiDB-lite"/>
    </source>
</evidence>
<dbReference type="Proteomes" id="UP000320762">
    <property type="component" value="Unassembled WGS sequence"/>
</dbReference>
<keyword evidence="4" id="KW-1185">Reference proteome</keyword>
<evidence type="ECO:0000313" key="4">
    <source>
        <dbReference type="Proteomes" id="UP000320762"/>
    </source>
</evidence>
<reference evidence="3 4" key="1">
    <citation type="journal article" date="2019" name="New Phytol.">
        <title>Comparative genomics reveals unique wood-decay strategies and fruiting body development in the Schizophyllaceae.</title>
        <authorList>
            <person name="Almasi E."/>
            <person name="Sahu N."/>
            <person name="Krizsan K."/>
            <person name="Balint B."/>
            <person name="Kovacs G.M."/>
            <person name="Kiss B."/>
            <person name="Cseklye J."/>
            <person name="Drula E."/>
            <person name="Henrissat B."/>
            <person name="Nagy I."/>
            <person name="Chovatia M."/>
            <person name="Adam C."/>
            <person name="LaButti K."/>
            <person name="Lipzen A."/>
            <person name="Riley R."/>
            <person name="Grigoriev I.V."/>
            <person name="Nagy L.G."/>
        </authorList>
    </citation>
    <scope>NUCLEOTIDE SEQUENCE [LARGE SCALE GENOMIC DNA]</scope>
    <source>
        <strain evidence="3 4">NL-1724</strain>
    </source>
</reference>
<feature type="region of interest" description="Disordered" evidence="1">
    <location>
        <begin position="1"/>
        <end position="164"/>
    </location>
</feature>
<dbReference type="GO" id="GO:0005634">
    <property type="term" value="C:nucleus"/>
    <property type="evidence" value="ECO:0007669"/>
    <property type="project" value="TreeGrafter"/>
</dbReference>
<dbReference type="Gene3D" id="3.40.50.300">
    <property type="entry name" value="P-loop containing nucleotide triphosphate hydrolases"/>
    <property type="match status" value="1"/>
</dbReference>
<feature type="compositionally biased region" description="Low complexity" evidence="1">
    <location>
        <begin position="9"/>
        <end position="18"/>
    </location>
</feature>
<feature type="compositionally biased region" description="Low complexity" evidence="1">
    <location>
        <begin position="65"/>
        <end position="83"/>
    </location>
</feature>
<evidence type="ECO:0000259" key="2">
    <source>
        <dbReference type="Pfam" id="PF00004"/>
    </source>
</evidence>
<feature type="domain" description="ATPase AAA-type core" evidence="2">
    <location>
        <begin position="542"/>
        <end position="570"/>
    </location>
</feature>
<proteinExistence type="predicted"/>
<dbReference type="PANTHER" id="PTHR23389">
    <property type="entry name" value="CHROMOSOME TRANSMISSION FIDELITY FACTOR 18"/>
    <property type="match status" value="1"/>
</dbReference>
<dbReference type="AlphaFoldDB" id="A0A550CS36"/>
<feature type="region of interest" description="Disordered" evidence="1">
    <location>
        <begin position="619"/>
        <end position="640"/>
    </location>
</feature>
<evidence type="ECO:0000313" key="3">
    <source>
        <dbReference type="EMBL" id="TRM67594.1"/>
    </source>
</evidence>
<sequence length="1005" mass="108490">MPPKKKSNSKGSLKSTSSQQRTLFDHFQKKGRPDADAPTTPNEGQESRADTLPSSPSQGLDSEPAEAPVEAATASSPPASSPWTNPPPSSGPPSSPPPIEVETDDEKAAPAALAPPVTPKKVLKPNKPSTPLIGTSRDAPIVIASSPGTSRPAHPFFAPRIAPRSPSKVPQIALEEAPPAFPDRDSQHIRGPQALYATASGRIYPPRQSAPRDVDDEHTNMAFLKIRLDVDVIALNVANVSDPDIDLTERQTYLSTIPDYHRAHPAISRALQDNANEDDKAQSAWSQQSLPKTAQEVLGNERNAMLLRDWLRTLQLDVSSATNQTDLAQNAAQQKAKPKAPKRTLPPPKRRGRKRVRIDSDDDNFSVSTPADYEGEDEEEEEEWDPIGGDDDDFVPSRLHRKGEDTPISAPATPALPASASAPVAPPAYAPTNGATGNPYAYMMQPSSYTVAQPGTYYNTWASFTSLHSQHVPYAPYSGYAPPMQPAYAQPAPSLPYTPYGWPVQASTSVTAPPPTIANYAPLVPTPTRTHARSAPPVLNAILLAGPPGSGKTAAVYACAAELGFEIFEVYPGIGRRNGVSVDHLVGNVGRNHLVRQAASETKTGTKSKNAFAALMKSKIPEEDVPEDTDSSPQTPKENSATFRQSLILLEEVDILFKEDTNFWPSLVTFIKSSRRPVVLTCNDLSIVPLGDYDIPLQQVLHFSRCPAPLATSLLQSLCYQHAQLVPREDVARFCDICYDAEDTRAASGCDLRHAINALQLHCTTRRHHAEEEDEVDVIDWDDSIEAGGGDPVIAAAARSMHRRRQAVHSEILSFMDAHACMRDLGKMDPWARSAPAEDDELGHQVLFDLPAHPDVGAAFRGRVDELATTAARLSARAARETGVAGAAYLPPSPPPRSPACYGARALFRARVGVAEHVPRLRGMRALARAGGGEALYLDYLPYVRQMAAMDDVHEWNAINGGMAQEGAGARVGRTTRNSAKAAYVRTVFLTQEERAALAATALVE</sequence>
<dbReference type="STRING" id="97359.A0A550CS36"/>
<dbReference type="SUPFAM" id="SSF52540">
    <property type="entry name" value="P-loop containing nucleoside triphosphate hydrolases"/>
    <property type="match status" value="1"/>
</dbReference>
<dbReference type="GO" id="GO:0005524">
    <property type="term" value="F:ATP binding"/>
    <property type="evidence" value="ECO:0007669"/>
    <property type="project" value="InterPro"/>
</dbReference>
<feature type="compositionally biased region" description="Basic and acidic residues" evidence="1">
    <location>
        <begin position="23"/>
        <end position="35"/>
    </location>
</feature>
<comment type="caution">
    <text evidence="3">The sequence shown here is derived from an EMBL/GenBank/DDBJ whole genome shotgun (WGS) entry which is preliminary data.</text>
</comment>
<feature type="compositionally biased region" description="Low complexity" evidence="1">
    <location>
        <begin position="406"/>
        <end position="423"/>
    </location>
</feature>